<dbReference type="EMBL" id="CAFBMG010000158">
    <property type="protein sequence ID" value="CAB4913506.1"/>
    <property type="molecule type" value="Genomic_DNA"/>
</dbReference>
<dbReference type="AlphaFoldDB" id="A0A6J7H3H8"/>
<sequence>MRCETPPSATLIRRSLQVREVLYDRASKYQVCSVTPVMSAPPSSLETAGSDVVEVVVAGGVSVPAVPRTSHVKVAVAGLSTLEVTVRVRTVPSTRPE</sequence>
<gene>
    <name evidence="1" type="ORF">UFOPK3519_01563</name>
</gene>
<reference evidence="1" key="1">
    <citation type="submission" date="2020-05" db="EMBL/GenBank/DDBJ databases">
        <authorList>
            <person name="Chiriac C."/>
            <person name="Salcher M."/>
            <person name="Ghai R."/>
            <person name="Kavagutti S V."/>
        </authorList>
    </citation>
    <scope>NUCLEOTIDE SEQUENCE</scope>
</reference>
<accession>A0A6J7H3H8</accession>
<proteinExistence type="predicted"/>
<name>A0A6J7H3H8_9ZZZZ</name>
<evidence type="ECO:0000313" key="1">
    <source>
        <dbReference type="EMBL" id="CAB4913506.1"/>
    </source>
</evidence>
<protein>
    <submittedName>
        <fullName evidence="1">Unannotated protein</fullName>
    </submittedName>
</protein>
<organism evidence="1">
    <name type="scientific">freshwater metagenome</name>
    <dbReference type="NCBI Taxonomy" id="449393"/>
    <lineage>
        <taxon>unclassified sequences</taxon>
        <taxon>metagenomes</taxon>
        <taxon>ecological metagenomes</taxon>
    </lineage>
</organism>